<proteinExistence type="predicted"/>
<dbReference type="InterPro" id="IPR036928">
    <property type="entry name" value="AS_sf"/>
</dbReference>
<dbReference type="Proteomes" id="UP001219525">
    <property type="component" value="Unassembled WGS sequence"/>
</dbReference>
<dbReference type="AlphaFoldDB" id="A0AAD7E2D7"/>
<dbReference type="SUPFAM" id="SSF75304">
    <property type="entry name" value="Amidase signature (AS) enzymes"/>
    <property type="match status" value="1"/>
</dbReference>
<evidence type="ECO:0000259" key="2">
    <source>
        <dbReference type="Pfam" id="PF01425"/>
    </source>
</evidence>
<keyword evidence="4" id="KW-1185">Reference proteome</keyword>
<dbReference type="InterPro" id="IPR023631">
    <property type="entry name" value="Amidase_dom"/>
</dbReference>
<protein>
    <submittedName>
        <fullName evidence="3">Amidase signature domain-containing protein</fullName>
    </submittedName>
</protein>
<dbReference type="PANTHER" id="PTHR46310">
    <property type="entry name" value="AMIDASE 1"/>
    <property type="match status" value="1"/>
</dbReference>
<reference evidence="3" key="1">
    <citation type="submission" date="2023-03" db="EMBL/GenBank/DDBJ databases">
        <title>Massive genome expansion in bonnet fungi (Mycena s.s.) driven by repeated elements and novel gene families across ecological guilds.</title>
        <authorList>
            <consortium name="Lawrence Berkeley National Laboratory"/>
            <person name="Harder C.B."/>
            <person name="Miyauchi S."/>
            <person name="Viragh M."/>
            <person name="Kuo A."/>
            <person name="Thoen E."/>
            <person name="Andreopoulos B."/>
            <person name="Lu D."/>
            <person name="Skrede I."/>
            <person name="Drula E."/>
            <person name="Henrissat B."/>
            <person name="Morin E."/>
            <person name="Kohler A."/>
            <person name="Barry K."/>
            <person name="LaButti K."/>
            <person name="Morin E."/>
            <person name="Salamov A."/>
            <person name="Lipzen A."/>
            <person name="Mereny Z."/>
            <person name="Hegedus B."/>
            <person name="Baldrian P."/>
            <person name="Stursova M."/>
            <person name="Weitz H."/>
            <person name="Taylor A."/>
            <person name="Grigoriev I.V."/>
            <person name="Nagy L.G."/>
            <person name="Martin F."/>
            <person name="Kauserud H."/>
        </authorList>
    </citation>
    <scope>NUCLEOTIDE SEQUENCE</scope>
    <source>
        <strain evidence="3">9144</strain>
    </source>
</reference>
<sequence>MRRFLSPLAAALSVLDAVSSALASAGLKSTGLSVTFNDVNYYISPYSSGKLTVSPTTVPNVPSVYSFKPVTVVQHAQAVAPSKIPSLLSSWTHIDDVFQPAFAEVVFLADAVHSTVENGSRIVPLSNHDVPSGPYFLDIDTGSLYPVYRLFDDFAGAFTESLLMTPGGTFQPLSAHISGSSSLTIGVPSRLYFTKTAAKPLAGVRIGIKDIYQLAGVKSSYGNRAYYNLFPANVVTGTAVQRLIDAGAQIVGSQKTSQFANGAMATADWVDYHSPFNPRGDGYQDPATSSAGAGASIGSYDWLDIALGSDTGGSVRDPAAVQGLFGNRPTHGLVSLDHVMSLSPALDTPGFLVRDPVLWDIAKSVMYGANYTSLAHVTPKYPTTIYAVGLPTNTSSPSTAPMFNAFVNALAGFVGGKVTPLNLEDAWAASKPVAAGNVTLMQLLYNIYPIVIAKHQTALLRDPFFAAYAAVHDGRRPFVDPSPSVRWAFGDSLPANALDDALHNKTLFMDWFTTNILPPVPDVTQCSSNLLLYVGAAGSGVQNPRNQYLPAPTPPFGFDSTSISVMSGVPDSVYTIGQVSAFSNITGHDESFPLAIHVVAARGCDGLLARLAKDLVAKGILRVPEVGGTITGGDILMKRKAEEKGLKTRYVG</sequence>
<feature type="domain" description="Amidase" evidence="2">
    <location>
        <begin position="196"/>
        <end position="355"/>
    </location>
</feature>
<accession>A0AAD7E2D7</accession>
<evidence type="ECO:0000313" key="3">
    <source>
        <dbReference type="EMBL" id="KAJ7224571.1"/>
    </source>
</evidence>
<feature type="chain" id="PRO_5042071297" evidence="1">
    <location>
        <begin position="24"/>
        <end position="652"/>
    </location>
</feature>
<comment type="caution">
    <text evidence="3">The sequence shown here is derived from an EMBL/GenBank/DDBJ whole genome shotgun (WGS) entry which is preliminary data.</text>
</comment>
<dbReference type="Gene3D" id="3.90.1300.10">
    <property type="entry name" value="Amidase signature (AS) domain"/>
    <property type="match status" value="1"/>
</dbReference>
<organism evidence="3 4">
    <name type="scientific">Mycena pura</name>
    <dbReference type="NCBI Taxonomy" id="153505"/>
    <lineage>
        <taxon>Eukaryota</taxon>
        <taxon>Fungi</taxon>
        <taxon>Dikarya</taxon>
        <taxon>Basidiomycota</taxon>
        <taxon>Agaricomycotina</taxon>
        <taxon>Agaricomycetes</taxon>
        <taxon>Agaricomycetidae</taxon>
        <taxon>Agaricales</taxon>
        <taxon>Marasmiineae</taxon>
        <taxon>Mycenaceae</taxon>
        <taxon>Mycena</taxon>
    </lineage>
</organism>
<feature type="signal peptide" evidence="1">
    <location>
        <begin position="1"/>
        <end position="23"/>
    </location>
</feature>
<name>A0AAD7E2D7_9AGAR</name>
<evidence type="ECO:0000256" key="1">
    <source>
        <dbReference type="SAM" id="SignalP"/>
    </source>
</evidence>
<keyword evidence="1" id="KW-0732">Signal</keyword>
<evidence type="ECO:0000313" key="4">
    <source>
        <dbReference type="Proteomes" id="UP001219525"/>
    </source>
</evidence>
<dbReference type="PANTHER" id="PTHR46310:SF7">
    <property type="entry name" value="AMIDASE 1"/>
    <property type="match status" value="1"/>
</dbReference>
<dbReference type="EMBL" id="JARJCW010000005">
    <property type="protein sequence ID" value="KAJ7224571.1"/>
    <property type="molecule type" value="Genomic_DNA"/>
</dbReference>
<dbReference type="Pfam" id="PF01425">
    <property type="entry name" value="Amidase"/>
    <property type="match status" value="1"/>
</dbReference>
<gene>
    <name evidence="3" type="ORF">GGX14DRAFT_651069</name>
</gene>